<sequence length="141" mass="16002">MGKPVTNTDPDGWTWIFRNNKSTTSKPIHNPFKKYLEKFATFFYVTNFLDSINAKDLWNVCTPFGRLVDAFIANKRSKGGTWSINIVDENDNSQDSISSEDENELEKAADTLDDNSADDIEDIIKDPTVDIYDEVVLDKSP</sequence>
<dbReference type="Proteomes" id="UP001151760">
    <property type="component" value="Unassembled WGS sequence"/>
</dbReference>
<dbReference type="EMBL" id="BQNB010017222">
    <property type="protein sequence ID" value="GJT60695.1"/>
    <property type="molecule type" value="Genomic_DNA"/>
</dbReference>
<evidence type="ECO:0000256" key="1">
    <source>
        <dbReference type="SAM" id="MobiDB-lite"/>
    </source>
</evidence>
<comment type="caution">
    <text evidence="2">The sequence shown here is derived from an EMBL/GenBank/DDBJ whole genome shotgun (WGS) entry which is preliminary data.</text>
</comment>
<evidence type="ECO:0000313" key="3">
    <source>
        <dbReference type="Proteomes" id="UP001151760"/>
    </source>
</evidence>
<keyword evidence="3" id="KW-1185">Reference proteome</keyword>
<name>A0ABQ5FBM0_9ASTR</name>
<proteinExistence type="predicted"/>
<feature type="compositionally biased region" description="Acidic residues" evidence="1">
    <location>
        <begin position="88"/>
        <end position="104"/>
    </location>
</feature>
<gene>
    <name evidence="2" type="ORF">Tco_1004228</name>
</gene>
<protein>
    <submittedName>
        <fullName evidence="2">Uncharacterized protein</fullName>
    </submittedName>
</protein>
<feature type="region of interest" description="Disordered" evidence="1">
    <location>
        <begin position="83"/>
        <end position="117"/>
    </location>
</feature>
<reference evidence="2" key="2">
    <citation type="submission" date="2022-01" db="EMBL/GenBank/DDBJ databases">
        <authorList>
            <person name="Yamashiro T."/>
            <person name="Shiraishi A."/>
            <person name="Satake H."/>
            <person name="Nakayama K."/>
        </authorList>
    </citation>
    <scope>NUCLEOTIDE SEQUENCE</scope>
</reference>
<accession>A0ABQ5FBM0</accession>
<reference evidence="2" key="1">
    <citation type="journal article" date="2022" name="Int. J. Mol. Sci.">
        <title>Draft Genome of Tanacetum Coccineum: Genomic Comparison of Closely Related Tanacetum-Family Plants.</title>
        <authorList>
            <person name="Yamashiro T."/>
            <person name="Shiraishi A."/>
            <person name="Nakayama K."/>
            <person name="Satake H."/>
        </authorList>
    </citation>
    <scope>NUCLEOTIDE SEQUENCE</scope>
</reference>
<organism evidence="2 3">
    <name type="scientific">Tanacetum coccineum</name>
    <dbReference type="NCBI Taxonomy" id="301880"/>
    <lineage>
        <taxon>Eukaryota</taxon>
        <taxon>Viridiplantae</taxon>
        <taxon>Streptophyta</taxon>
        <taxon>Embryophyta</taxon>
        <taxon>Tracheophyta</taxon>
        <taxon>Spermatophyta</taxon>
        <taxon>Magnoliopsida</taxon>
        <taxon>eudicotyledons</taxon>
        <taxon>Gunneridae</taxon>
        <taxon>Pentapetalae</taxon>
        <taxon>asterids</taxon>
        <taxon>campanulids</taxon>
        <taxon>Asterales</taxon>
        <taxon>Asteraceae</taxon>
        <taxon>Asteroideae</taxon>
        <taxon>Anthemideae</taxon>
        <taxon>Anthemidinae</taxon>
        <taxon>Tanacetum</taxon>
    </lineage>
</organism>
<evidence type="ECO:0000313" key="2">
    <source>
        <dbReference type="EMBL" id="GJT60695.1"/>
    </source>
</evidence>